<feature type="transmembrane region" description="Helical" evidence="1">
    <location>
        <begin position="38"/>
        <end position="57"/>
    </location>
</feature>
<dbReference type="STRING" id="887144.BJF91_07385"/>
<comment type="caution">
    <text evidence="3">The sequence shown here is derived from an EMBL/GenBank/DDBJ whole genome shotgun (WGS) entry which is preliminary data.</text>
</comment>
<reference evidence="3 4" key="1">
    <citation type="submission" date="2016-09" db="EMBL/GenBank/DDBJ databases">
        <title>Rhizobium oryziradicis sp. nov., isolated from the root of rice.</title>
        <authorList>
            <person name="Zhao J."/>
            <person name="Zhang X."/>
        </authorList>
    </citation>
    <scope>NUCLEOTIDE SEQUENCE [LARGE SCALE GENOMIC DNA]</scope>
    <source>
        <strain evidence="3 4">14971</strain>
    </source>
</reference>
<sequence length="198" mass="22377">MPGLREVEIYLTGLWLLLKGDRQGFNYFDLTERGVSRSFWSIGWSMPAMIFSWIYWYRALIDEMPVYSEMRALFFLRMAMIDLATWMLPLVLLGFLCRFFALADRFNALVITSNWLALPVAYANALLIAVLLVVPSLGQAIVLLWLLLLLGLVGGVFRLASAVIGGHTLLVVTVTLLMLVPTTLLSEFLERFLDVAPL</sequence>
<evidence type="ECO:0000313" key="5">
    <source>
        <dbReference type="Proteomes" id="UP000544107"/>
    </source>
</evidence>
<dbReference type="AlphaFoldDB" id="A0A1Q9A926"/>
<evidence type="ECO:0000256" key="1">
    <source>
        <dbReference type="SAM" id="Phobius"/>
    </source>
</evidence>
<keyword evidence="1" id="KW-0472">Membrane</keyword>
<name>A0A1Q9A926_9HYPH</name>
<dbReference type="OrthoDB" id="9811204at2"/>
<keyword evidence="1" id="KW-1133">Transmembrane helix</keyword>
<evidence type="ECO:0000313" key="3">
    <source>
        <dbReference type="EMBL" id="OLP51041.1"/>
    </source>
</evidence>
<keyword evidence="4" id="KW-1185">Reference proteome</keyword>
<dbReference type="EMBL" id="JACIED010000005">
    <property type="protein sequence ID" value="MBB4009412.1"/>
    <property type="molecule type" value="Genomic_DNA"/>
</dbReference>
<dbReference type="EMBL" id="MKIN01000020">
    <property type="protein sequence ID" value="OLP51041.1"/>
    <property type="molecule type" value="Genomic_DNA"/>
</dbReference>
<proteinExistence type="predicted"/>
<reference evidence="2 5" key="2">
    <citation type="submission" date="2020-08" db="EMBL/GenBank/DDBJ databases">
        <title>Genomic Encyclopedia of Type Strains, Phase IV (KMG-IV): sequencing the most valuable type-strain genomes for metagenomic binning, comparative biology and taxonomic classification.</title>
        <authorList>
            <person name="Goeker M."/>
        </authorList>
    </citation>
    <scope>NUCLEOTIDE SEQUENCE [LARGE SCALE GENOMIC DNA]</scope>
    <source>
        <strain evidence="2 5">DSM 100021</strain>
    </source>
</reference>
<dbReference type="Proteomes" id="UP000544107">
    <property type="component" value="Unassembled WGS sequence"/>
</dbReference>
<feature type="transmembrane region" description="Helical" evidence="1">
    <location>
        <begin position="166"/>
        <end position="185"/>
    </location>
</feature>
<evidence type="ECO:0008006" key="6">
    <source>
        <dbReference type="Google" id="ProtNLM"/>
    </source>
</evidence>
<evidence type="ECO:0000313" key="4">
    <source>
        <dbReference type="Proteomes" id="UP000185598"/>
    </source>
</evidence>
<accession>A0A1Q9A926</accession>
<dbReference type="RefSeq" id="WP_075613745.1">
    <property type="nucleotide sequence ID" value="NZ_JACIED010000005.1"/>
</dbReference>
<evidence type="ECO:0000313" key="2">
    <source>
        <dbReference type="EMBL" id="MBB4009412.1"/>
    </source>
</evidence>
<dbReference type="Proteomes" id="UP000185598">
    <property type="component" value="Unassembled WGS sequence"/>
</dbReference>
<organism evidence="3 4">
    <name type="scientific">Allorhizobium taibaishanense</name>
    <dbReference type="NCBI Taxonomy" id="887144"/>
    <lineage>
        <taxon>Bacteria</taxon>
        <taxon>Pseudomonadati</taxon>
        <taxon>Pseudomonadota</taxon>
        <taxon>Alphaproteobacteria</taxon>
        <taxon>Hyphomicrobiales</taxon>
        <taxon>Rhizobiaceae</taxon>
        <taxon>Rhizobium/Agrobacterium group</taxon>
        <taxon>Allorhizobium</taxon>
    </lineage>
</organism>
<gene>
    <name evidence="3" type="ORF">BJF91_07385</name>
    <name evidence="2" type="ORF">GGQ71_003700</name>
</gene>
<keyword evidence="1" id="KW-0812">Transmembrane</keyword>
<feature type="transmembrane region" description="Helical" evidence="1">
    <location>
        <begin position="141"/>
        <end position="160"/>
    </location>
</feature>
<protein>
    <recommendedName>
        <fullName evidence="6">Yip1 domain-containing protein</fullName>
    </recommendedName>
</protein>
<feature type="transmembrane region" description="Helical" evidence="1">
    <location>
        <begin position="115"/>
        <end position="134"/>
    </location>
</feature>
<feature type="transmembrane region" description="Helical" evidence="1">
    <location>
        <begin position="78"/>
        <end position="103"/>
    </location>
</feature>